<organism evidence="1 2">
    <name type="scientific">Harryflintia acetispora</name>
    <dbReference type="NCBI Taxonomy" id="1849041"/>
    <lineage>
        <taxon>Bacteria</taxon>
        <taxon>Bacillati</taxon>
        <taxon>Bacillota</taxon>
        <taxon>Clostridia</taxon>
        <taxon>Eubacteriales</taxon>
        <taxon>Oscillospiraceae</taxon>
        <taxon>Harryflintia</taxon>
    </lineage>
</organism>
<evidence type="ECO:0000313" key="1">
    <source>
        <dbReference type="EMBL" id="TCL43825.1"/>
    </source>
</evidence>
<evidence type="ECO:0000313" key="2">
    <source>
        <dbReference type="Proteomes" id="UP000294682"/>
    </source>
</evidence>
<dbReference type="EMBL" id="SLUK01000004">
    <property type="protein sequence ID" value="TCL43825.1"/>
    <property type="molecule type" value="Genomic_DNA"/>
</dbReference>
<reference evidence="1 2" key="1">
    <citation type="submission" date="2019-03" db="EMBL/GenBank/DDBJ databases">
        <title>Genomic Encyclopedia of Type Strains, Phase IV (KMG-IV): sequencing the most valuable type-strain genomes for metagenomic binning, comparative biology and taxonomic classification.</title>
        <authorList>
            <person name="Goeker M."/>
        </authorList>
    </citation>
    <scope>NUCLEOTIDE SEQUENCE [LARGE SCALE GENOMIC DNA]</scope>
    <source>
        <strain evidence="1 2">DSM 100433</strain>
    </source>
</reference>
<sequence>MTAWTLTALLLALLMAQLCLWRRGEAGRLALALCAPDDDVKIAPDYPSAGLRARTDTGESVAQEYTRHKLNGNIFMANRLGEELARPLLCGAGSSLFDGVSEENIGQLYFMYGFAVRVAVAQGVENTILADTVRHSFSETVEDHNEHVYDALNDSVSDTVYRLCLADNQCLGNCFAKLCNHDGDSRWIELGMEAYERYYQFAAGLIGKFEFK</sequence>
<name>A0A9X8UKE3_9FIRM</name>
<protein>
    <submittedName>
        <fullName evidence="1">Uncharacterized protein</fullName>
    </submittedName>
</protein>
<dbReference type="AlphaFoldDB" id="A0A9X8UKE3"/>
<comment type="caution">
    <text evidence="1">The sequence shown here is derived from an EMBL/GenBank/DDBJ whole genome shotgun (WGS) entry which is preliminary data.</text>
</comment>
<dbReference type="RefSeq" id="WP_132084389.1">
    <property type="nucleotide sequence ID" value="NZ_SLUK01000004.1"/>
</dbReference>
<keyword evidence="2" id="KW-1185">Reference proteome</keyword>
<accession>A0A9X8UKE3</accession>
<proteinExistence type="predicted"/>
<gene>
    <name evidence="1" type="ORF">EDD78_104164</name>
</gene>
<dbReference type="Proteomes" id="UP000294682">
    <property type="component" value="Unassembled WGS sequence"/>
</dbReference>